<dbReference type="KEGG" id="pcre:NCTC12858_01285"/>
<evidence type="ECO:0000313" key="1">
    <source>
        <dbReference type="EMBL" id="SQH73430.1"/>
    </source>
</evidence>
<evidence type="ECO:0000313" key="2">
    <source>
        <dbReference type="Proteomes" id="UP000249300"/>
    </source>
</evidence>
<dbReference type="RefSeq" id="WP_023939190.1">
    <property type="nucleotide sequence ID" value="NZ_LS483447.1"/>
</dbReference>
<reference evidence="1 2" key="1">
    <citation type="submission" date="2018-06" db="EMBL/GenBank/DDBJ databases">
        <authorList>
            <consortium name="Pathogen Informatics"/>
            <person name="Doyle S."/>
        </authorList>
    </citation>
    <scope>NUCLEOTIDE SEQUENCE [LARGE SCALE GENOMIC DNA]</scope>
    <source>
        <strain evidence="1 2">NCTC12858</strain>
    </source>
</reference>
<dbReference type="AlphaFoldDB" id="A0A2X4PKX9"/>
<accession>A0A2X4PKX9</accession>
<gene>
    <name evidence="1" type="ORF">NCTC12858_01285</name>
</gene>
<protein>
    <recommendedName>
        <fullName evidence="3">Outer membrane protein beta-barrel domain-containing protein</fullName>
    </recommendedName>
</protein>
<dbReference type="Proteomes" id="UP000249300">
    <property type="component" value="Chromosome 1"/>
</dbReference>
<name>A0A2X4PKX9_9PORP</name>
<proteinExistence type="predicted"/>
<dbReference type="EMBL" id="LS483447">
    <property type="protein sequence ID" value="SQH73430.1"/>
    <property type="molecule type" value="Genomic_DNA"/>
</dbReference>
<sequence length="222" mass="24727">MMKNIGHYFAIFFLCLVGISNQSIWAQTSEVSSDDDSSQQLFKWISLSFETGRGTAFLNSDITSGENQISNYRDVMSGYNIRMALYFKDKTRSNLGLFVNSLNYSNQSPHRKVAEITKLDFGLASRTRMYQRGVHRIYSESELGASYTTFTSAQEVTEVVPSSRWGLAVGLSFQYAHRLDWGQEIGVKAFVNASPFFGKTPASVTIKPLGSYSLGLGVSLTL</sequence>
<evidence type="ECO:0008006" key="3">
    <source>
        <dbReference type="Google" id="ProtNLM"/>
    </source>
</evidence>
<organism evidence="1 2">
    <name type="scientific">Porphyromonas crevioricanis</name>
    <dbReference type="NCBI Taxonomy" id="393921"/>
    <lineage>
        <taxon>Bacteria</taxon>
        <taxon>Pseudomonadati</taxon>
        <taxon>Bacteroidota</taxon>
        <taxon>Bacteroidia</taxon>
        <taxon>Bacteroidales</taxon>
        <taxon>Porphyromonadaceae</taxon>
        <taxon>Porphyromonas</taxon>
    </lineage>
</organism>
<keyword evidence="2" id="KW-1185">Reference proteome</keyword>